<comment type="caution">
    <text evidence="3">The sequence shown here is derived from an EMBL/GenBank/DDBJ whole genome shotgun (WGS) entry which is preliminary data.</text>
</comment>
<proteinExistence type="predicted"/>
<name>A0A9D9H993_9BACT</name>
<dbReference type="SUPFAM" id="SSF53474">
    <property type="entry name" value="alpha/beta-Hydrolases"/>
    <property type="match status" value="1"/>
</dbReference>
<dbReference type="GO" id="GO:0016787">
    <property type="term" value="F:hydrolase activity"/>
    <property type="evidence" value="ECO:0007669"/>
    <property type="project" value="UniProtKB-KW"/>
</dbReference>
<dbReference type="InterPro" id="IPR029058">
    <property type="entry name" value="AB_hydrolase_fold"/>
</dbReference>
<feature type="chain" id="PRO_5038891519" evidence="1">
    <location>
        <begin position="22"/>
        <end position="367"/>
    </location>
</feature>
<dbReference type="PANTHER" id="PTHR47751">
    <property type="entry name" value="SUPERFAMILY HYDROLASE, PUTATIVE (AFU_ORTHOLOGUE AFUA_2G16580)-RELATED"/>
    <property type="match status" value="1"/>
</dbReference>
<dbReference type="Pfam" id="PF01738">
    <property type="entry name" value="DLH"/>
    <property type="match status" value="1"/>
</dbReference>
<dbReference type="InterPro" id="IPR002925">
    <property type="entry name" value="Dienelactn_hydro"/>
</dbReference>
<dbReference type="Proteomes" id="UP000823619">
    <property type="component" value="Unassembled WGS sequence"/>
</dbReference>
<keyword evidence="1" id="KW-0732">Signal</keyword>
<accession>A0A9D9H993</accession>
<protein>
    <submittedName>
        <fullName evidence="3">Alpha/beta hydrolase</fullName>
    </submittedName>
</protein>
<sequence length="367" mass="40300">MNKIVTTVLCAAMAVCNTINAQEIMKENKSFAETDMSAFRSHNGNPWGLVYAGAITENKAGAVNIHPITYELNGLKIVANVYTPADYDGTKKFPALVVAHPNGGVKEQVAGLYSQRMAEQGYICLAFDAAYQGASEGEPRNTDKPANRIEDIRRAADILLQYPGVDPQRVGILGICGGGGYTLKTAQTDKRFKAVATLSMFNSGLVRRNGFLDSQIGQVQEGLADACVARQKEAEGGEIEYVGDMSGMTPDEAAELPFDLYRDGYEYYLQSHVHPNSTFRYTKSSLVDLMAFDASEGMYLINQPLLMIAGSIADTFYMTEQCYSKATGTQNKELFLIPGATHIRTYYVPEYVDMAVEKLTEFFGNYL</sequence>
<keyword evidence="3" id="KW-0378">Hydrolase</keyword>
<evidence type="ECO:0000313" key="3">
    <source>
        <dbReference type="EMBL" id="MBO8445845.1"/>
    </source>
</evidence>
<organism evidence="3 4">
    <name type="scientific">Candidatus Cryptobacteroides merdavium</name>
    <dbReference type="NCBI Taxonomy" id="2840769"/>
    <lineage>
        <taxon>Bacteria</taxon>
        <taxon>Pseudomonadati</taxon>
        <taxon>Bacteroidota</taxon>
        <taxon>Bacteroidia</taxon>
        <taxon>Bacteroidales</taxon>
        <taxon>Candidatus Cryptobacteroides</taxon>
    </lineage>
</organism>
<dbReference type="Gene3D" id="3.40.50.1820">
    <property type="entry name" value="alpha/beta hydrolase"/>
    <property type="match status" value="1"/>
</dbReference>
<evidence type="ECO:0000313" key="4">
    <source>
        <dbReference type="Proteomes" id="UP000823619"/>
    </source>
</evidence>
<dbReference type="InterPro" id="IPR051411">
    <property type="entry name" value="Polyketide_trans_af380"/>
</dbReference>
<feature type="signal peptide" evidence="1">
    <location>
        <begin position="1"/>
        <end position="21"/>
    </location>
</feature>
<feature type="domain" description="Dienelactone hydrolase" evidence="2">
    <location>
        <begin position="82"/>
        <end position="196"/>
    </location>
</feature>
<dbReference type="EMBL" id="JADIMO010000117">
    <property type="protein sequence ID" value="MBO8445845.1"/>
    <property type="molecule type" value="Genomic_DNA"/>
</dbReference>
<reference evidence="3" key="2">
    <citation type="journal article" date="2021" name="PeerJ">
        <title>Extensive microbial diversity within the chicken gut microbiome revealed by metagenomics and culture.</title>
        <authorList>
            <person name="Gilroy R."/>
            <person name="Ravi A."/>
            <person name="Getino M."/>
            <person name="Pursley I."/>
            <person name="Horton D.L."/>
            <person name="Alikhan N.F."/>
            <person name="Baker D."/>
            <person name="Gharbi K."/>
            <person name="Hall N."/>
            <person name="Watson M."/>
            <person name="Adriaenssens E.M."/>
            <person name="Foster-Nyarko E."/>
            <person name="Jarju S."/>
            <person name="Secka A."/>
            <person name="Antonio M."/>
            <person name="Oren A."/>
            <person name="Chaudhuri R.R."/>
            <person name="La Ragione R."/>
            <person name="Hildebrand F."/>
            <person name="Pallen M.J."/>
        </authorList>
    </citation>
    <scope>NUCLEOTIDE SEQUENCE</scope>
    <source>
        <strain evidence="3">D5-748</strain>
    </source>
</reference>
<evidence type="ECO:0000256" key="1">
    <source>
        <dbReference type="SAM" id="SignalP"/>
    </source>
</evidence>
<dbReference type="Gene3D" id="1.10.10.800">
    <property type="match status" value="1"/>
</dbReference>
<reference evidence="3" key="1">
    <citation type="submission" date="2020-10" db="EMBL/GenBank/DDBJ databases">
        <authorList>
            <person name="Gilroy R."/>
        </authorList>
    </citation>
    <scope>NUCLEOTIDE SEQUENCE</scope>
    <source>
        <strain evidence="3">D5-748</strain>
    </source>
</reference>
<dbReference type="PANTHER" id="PTHR47751:SF1">
    <property type="entry name" value="SUPERFAMILY HYDROLASE, PUTATIVE (AFU_ORTHOLOGUE AFUA_2G16580)-RELATED"/>
    <property type="match status" value="1"/>
</dbReference>
<gene>
    <name evidence="3" type="ORF">IAC23_09200</name>
</gene>
<dbReference type="AlphaFoldDB" id="A0A9D9H993"/>
<evidence type="ECO:0000259" key="2">
    <source>
        <dbReference type="Pfam" id="PF01738"/>
    </source>
</evidence>